<keyword evidence="3" id="KW-1185">Reference proteome</keyword>
<dbReference type="OrthoDB" id="8970543at2"/>
<proteinExistence type="inferred from homology"/>
<comment type="similarity">
    <text evidence="1">Belongs to the UPF0065 (bug) family.</text>
</comment>
<dbReference type="PANTHER" id="PTHR42928">
    <property type="entry name" value="TRICARBOXYLATE-BINDING PROTEIN"/>
    <property type="match status" value="1"/>
</dbReference>
<dbReference type="PANTHER" id="PTHR42928:SF5">
    <property type="entry name" value="BLR1237 PROTEIN"/>
    <property type="match status" value="1"/>
</dbReference>
<organism evidence="2 3">
    <name type="scientific">Pseudorhodoplanes sinuspersici</name>
    <dbReference type="NCBI Taxonomy" id="1235591"/>
    <lineage>
        <taxon>Bacteria</taxon>
        <taxon>Pseudomonadati</taxon>
        <taxon>Pseudomonadota</taxon>
        <taxon>Alphaproteobacteria</taxon>
        <taxon>Hyphomicrobiales</taxon>
        <taxon>Pseudorhodoplanes</taxon>
    </lineage>
</organism>
<evidence type="ECO:0000313" key="2">
    <source>
        <dbReference type="EMBL" id="ARQ01822.1"/>
    </source>
</evidence>
<dbReference type="InterPro" id="IPR005064">
    <property type="entry name" value="BUG"/>
</dbReference>
<dbReference type="Proteomes" id="UP000194137">
    <property type="component" value="Chromosome"/>
</dbReference>
<dbReference type="RefSeq" id="WP_086090216.1">
    <property type="nucleotide sequence ID" value="NZ_CP021112.1"/>
</dbReference>
<reference evidence="2 3" key="1">
    <citation type="submission" date="2017-05" db="EMBL/GenBank/DDBJ databases">
        <title>Full genome sequence of Pseudorhodoplanes sinuspersici.</title>
        <authorList>
            <person name="Dastgheib S.M.M."/>
            <person name="Shavandi M."/>
            <person name="Tirandaz H."/>
        </authorList>
    </citation>
    <scope>NUCLEOTIDE SEQUENCE [LARGE SCALE GENOMIC DNA]</scope>
    <source>
        <strain evidence="2 3">RIPI110</strain>
    </source>
</reference>
<dbReference type="SUPFAM" id="SSF53850">
    <property type="entry name" value="Periplasmic binding protein-like II"/>
    <property type="match status" value="1"/>
</dbReference>
<gene>
    <name evidence="2" type="ORF">CAK95_24020</name>
</gene>
<sequence>MSVRLLTMATGAAILAAALTTQPAQAQTYPDRPVKIIVPIGPGGSYDIVGRTVADALSKRLGQPVVAENKPGAGTVVGTQFVASSPADGYTLLVGGLSNIVFNPSLYSKLQHDPMKEFTPVAIVFGFPYILVGRKDLPYSTLAEVIEAAKKEPNKLSMANAGVGTGQHLVAAALMQATGTKFLDVPYKGAQAAYPDILAGRVDFFIDSFSAALPHVQNGAVKGIALAGPKRNPRLPNVPTMAEAGVKGFDIDSWIGIFAPAKTPPEALAKLRKEVRAIIPELKDAYAKIGGTTIEMSEAETGPFIQKEYDSWTKVIKDTGIKLD</sequence>
<dbReference type="Gene3D" id="3.40.190.150">
    <property type="entry name" value="Bordetella uptake gene, domain 1"/>
    <property type="match status" value="1"/>
</dbReference>
<dbReference type="Gene3D" id="3.40.190.10">
    <property type="entry name" value="Periplasmic binding protein-like II"/>
    <property type="match status" value="1"/>
</dbReference>
<dbReference type="KEGG" id="psin:CAK95_24020"/>
<dbReference type="CDD" id="cd07012">
    <property type="entry name" value="PBP2_Bug_TTT"/>
    <property type="match status" value="1"/>
</dbReference>
<name>A0A1W6ZWR6_9HYPH</name>
<dbReference type="InterPro" id="IPR042100">
    <property type="entry name" value="Bug_dom1"/>
</dbReference>
<protein>
    <submittedName>
        <fullName evidence="2">Uncharacterized protein</fullName>
    </submittedName>
</protein>
<dbReference type="STRING" id="1235591.CAK95_24020"/>
<dbReference type="EMBL" id="CP021112">
    <property type="protein sequence ID" value="ARQ01822.1"/>
    <property type="molecule type" value="Genomic_DNA"/>
</dbReference>
<accession>A0A1W6ZWR6</accession>
<dbReference type="Pfam" id="PF03401">
    <property type="entry name" value="TctC"/>
    <property type="match status" value="1"/>
</dbReference>
<dbReference type="AlphaFoldDB" id="A0A1W6ZWR6"/>
<evidence type="ECO:0000313" key="3">
    <source>
        <dbReference type="Proteomes" id="UP000194137"/>
    </source>
</evidence>
<dbReference type="PIRSF" id="PIRSF017082">
    <property type="entry name" value="YflP"/>
    <property type="match status" value="1"/>
</dbReference>
<evidence type="ECO:0000256" key="1">
    <source>
        <dbReference type="ARBA" id="ARBA00006987"/>
    </source>
</evidence>